<keyword evidence="6 8" id="KW-0472">Membrane</keyword>
<evidence type="ECO:0000256" key="7">
    <source>
        <dbReference type="SAM" id="MobiDB-lite"/>
    </source>
</evidence>
<dbReference type="InterPro" id="IPR004638">
    <property type="entry name" value="EmrB-like"/>
</dbReference>
<evidence type="ECO:0000256" key="6">
    <source>
        <dbReference type="ARBA" id="ARBA00023136"/>
    </source>
</evidence>
<keyword evidence="3" id="KW-1003">Cell membrane</keyword>
<feature type="transmembrane region" description="Helical" evidence="8">
    <location>
        <begin position="383"/>
        <end position="402"/>
    </location>
</feature>
<dbReference type="SUPFAM" id="SSF103473">
    <property type="entry name" value="MFS general substrate transporter"/>
    <property type="match status" value="1"/>
</dbReference>
<feature type="region of interest" description="Disordered" evidence="7">
    <location>
        <begin position="508"/>
        <end position="549"/>
    </location>
</feature>
<dbReference type="InterPro" id="IPR011701">
    <property type="entry name" value="MFS"/>
</dbReference>
<feature type="domain" description="Major facilitator superfamily (MFS) profile" evidence="9">
    <location>
        <begin position="1"/>
        <end position="483"/>
    </location>
</feature>
<dbReference type="Gene3D" id="1.20.1250.20">
    <property type="entry name" value="MFS general substrate transporter like domains"/>
    <property type="match status" value="1"/>
</dbReference>
<evidence type="ECO:0000256" key="8">
    <source>
        <dbReference type="SAM" id="Phobius"/>
    </source>
</evidence>
<feature type="transmembrane region" description="Helical" evidence="8">
    <location>
        <begin position="61"/>
        <end position="79"/>
    </location>
</feature>
<proteinExistence type="predicted"/>
<feature type="transmembrane region" description="Helical" evidence="8">
    <location>
        <begin position="460"/>
        <end position="478"/>
    </location>
</feature>
<sequence>MGMFVAVLSGTVVSTSMPVIIADLGGDQSAYTWVITASLLATAVSTPIWGKLADLVDRKVLLQLALGLFVVGTAIAGFAQDTAMLIAVRVVQGLGAGGLMSLVMIAVALIISPRERGKYMGVVGGIMALATIGGPLLGGVITDAFGWRANFFIGIPFAVAAIIMIQRTLHLPKPNRERVRIDYLGAVLLTVGVSVLLIWVSMGGSQFEWDSMQSYLMIGGAVLALLAFIVTEFFVPEPIVPMSLFRNRTFTLSVIASISVGVAMFATSVFLAQYFQLARGATPTESGLMTIPMIVGQMGASIGIGQLVSRFGKWKGWMLLGSALIIAGVSLMSTLRYDTDFLWVSVYMVILGAGLGMVMQNLTLIVQNDTPASQLGAASSNVNFFRSIAGTIGVTIMGSVLASQVTSHITSGLAKFTPSSADEVAALKGLASGNVPKVGELPDAIRVIVEGAYGHGIADVFIIAVPLAVLSLIAIAVLPNKPLSTKNAAQSLAEEAEEVAIDLAEAETGSPVTASVAIGRADASREPRTAADAEASTAASEGEPAPARK</sequence>
<dbReference type="PANTHER" id="PTHR23501">
    <property type="entry name" value="MAJOR FACILITATOR SUPERFAMILY"/>
    <property type="match status" value="1"/>
</dbReference>
<feature type="transmembrane region" description="Helical" evidence="8">
    <location>
        <begin position="214"/>
        <end position="235"/>
    </location>
</feature>
<dbReference type="NCBIfam" id="TIGR00711">
    <property type="entry name" value="efflux_EmrB"/>
    <property type="match status" value="1"/>
</dbReference>
<gene>
    <name evidence="10" type="ORF">MTP13_01325</name>
</gene>
<evidence type="ECO:0000256" key="3">
    <source>
        <dbReference type="ARBA" id="ARBA00022475"/>
    </source>
</evidence>
<keyword evidence="11" id="KW-1185">Reference proteome</keyword>
<accession>A0ABY4AZ05</accession>
<evidence type="ECO:0000313" key="10">
    <source>
        <dbReference type="EMBL" id="UOE28049.1"/>
    </source>
</evidence>
<dbReference type="Pfam" id="PF07690">
    <property type="entry name" value="MFS_1"/>
    <property type="match status" value="1"/>
</dbReference>
<dbReference type="Gene3D" id="1.20.1720.10">
    <property type="entry name" value="Multidrug resistance protein D"/>
    <property type="match status" value="1"/>
</dbReference>
<dbReference type="PROSITE" id="PS50850">
    <property type="entry name" value="MFS"/>
    <property type="match status" value="1"/>
</dbReference>
<dbReference type="PRINTS" id="PR01036">
    <property type="entry name" value="TCRTETB"/>
</dbReference>
<reference evidence="10 11" key="1">
    <citation type="submission" date="2022-03" db="EMBL/GenBank/DDBJ databases">
        <title>Agromyces sp. isolated from the gut of P. brevitarsis seulensis larvae.</title>
        <authorList>
            <person name="Won M."/>
            <person name="Kwon S.-W."/>
        </authorList>
    </citation>
    <scope>NUCLEOTIDE SEQUENCE [LARGE SCALE GENOMIC DNA]</scope>
    <source>
        <strain evidence="10 11">KACC 16215</strain>
    </source>
</reference>
<organism evidence="10 11">
    <name type="scientific">Agromyces soli</name>
    <dbReference type="NCBI Taxonomy" id="659012"/>
    <lineage>
        <taxon>Bacteria</taxon>
        <taxon>Bacillati</taxon>
        <taxon>Actinomycetota</taxon>
        <taxon>Actinomycetes</taxon>
        <taxon>Micrococcales</taxon>
        <taxon>Microbacteriaceae</taxon>
        <taxon>Agromyces</taxon>
    </lineage>
</organism>
<evidence type="ECO:0000313" key="11">
    <source>
        <dbReference type="Proteomes" id="UP000831304"/>
    </source>
</evidence>
<dbReference type="Proteomes" id="UP000831304">
    <property type="component" value="Chromosome"/>
</dbReference>
<evidence type="ECO:0000256" key="4">
    <source>
        <dbReference type="ARBA" id="ARBA00022692"/>
    </source>
</evidence>
<dbReference type="PANTHER" id="PTHR23501:SF197">
    <property type="entry name" value="COMD"/>
    <property type="match status" value="1"/>
</dbReference>
<feature type="transmembrane region" description="Helical" evidence="8">
    <location>
        <begin position="119"/>
        <end position="141"/>
    </location>
</feature>
<feature type="transmembrane region" description="Helical" evidence="8">
    <location>
        <begin position="32"/>
        <end position="49"/>
    </location>
</feature>
<dbReference type="InterPro" id="IPR036259">
    <property type="entry name" value="MFS_trans_sf"/>
</dbReference>
<dbReference type="InterPro" id="IPR020846">
    <property type="entry name" value="MFS_dom"/>
</dbReference>
<feature type="compositionally biased region" description="Basic and acidic residues" evidence="7">
    <location>
        <begin position="522"/>
        <end position="531"/>
    </location>
</feature>
<dbReference type="CDD" id="cd17502">
    <property type="entry name" value="MFS_Azr1_MDR_like"/>
    <property type="match status" value="1"/>
</dbReference>
<evidence type="ECO:0000259" key="9">
    <source>
        <dbReference type="PROSITE" id="PS50850"/>
    </source>
</evidence>
<comment type="subcellular location">
    <subcellularLocation>
        <location evidence="1">Cell membrane</location>
        <topology evidence="1">Multi-pass membrane protein</topology>
    </subcellularLocation>
</comment>
<feature type="compositionally biased region" description="Low complexity" evidence="7">
    <location>
        <begin position="532"/>
        <end position="549"/>
    </location>
</feature>
<feature type="transmembrane region" description="Helical" evidence="8">
    <location>
        <begin position="181"/>
        <end position="202"/>
    </location>
</feature>
<feature type="transmembrane region" description="Helical" evidence="8">
    <location>
        <begin position="91"/>
        <end position="112"/>
    </location>
</feature>
<evidence type="ECO:0000256" key="1">
    <source>
        <dbReference type="ARBA" id="ARBA00004651"/>
    </source>
</evidence>
<feature type="transmembrane region" description="Helical" evidence="8">
    <location>
        <begin position="287"/>
        <end position="305"/>
    </location>
</feature>
<keyword evidence="2" id="KW-0813">Transport</keyword>
<name>A0ABY4AZ05_9MICO</name>
<evidence type="ECO:0000256" key="5">
    <source>
        <dbReference type="ARBA" id="ARBA00022989"/>
    </source>
</evidence>
<dbReference type="EMBL" id="CP094533">
    <property type="protein sequence ID" value="UOE28049.1"/>
    <property type="molecule type" value="Genomic_DNA"/>
</dbReference>
<feature type="transmembrane region" description="Helical" evidence="8">
    <location>
        <begin position="255"/>
        <end position="275"/>
    </location>
</feature>
<keyword evidence="5 8" id="KW-1133">Transmembrane helix</keyword>
<feature type="transmembrane region" description="Helical" evidence="8">
    <location>
        <begin position="341"/>
        <end position="362"/>
    </location>
</feature>
<feature type="transmembrane region" description="Helical" evidence="8">
    <location>
        <begin position="317"/>
        <end position="335"/>
    </location>
</feature>
<feature type="transmembrane region" description="Helical" evidence="8">
    <location>
        <begin position="147"/>
        <end position="169"/>
    </location>
</feature>
<keyword evidence="4 8" id="KW-0812">Transmembrane</keyword>
<protein>
    <submittedName>
        <fullName evidence="10">MFS transporter</fullName>
    </submittedName>
</protein>
<evidence type="ECO:0000256" key="2">
    <source>
        <dbReference type="ARBA" id="ARBA00022448"/>
    </source>
</evidence>
<dbReference type="RefSeq" id="WP_243570900.1">
    <property type="nucleotide sequence ID" value="NZ_CP094533.1"/>
</dbReference>